<dbReference type="SMART" id="SM00889">
    <property type="entry name" value="EFG_IV"/>
    <property type="match status" value="1"/>
</dbReference>
<dbReference type="InterPro" id="IPR020568">
    <property type="entry name" value="Ribosomal_Su5_D2-typ_SF"/>
</dbReference>
<protein>
    <submittedName>
        <fullName evidence="7">Elongation factor 2</fullName>
    </submittedName>
</protein>
<evidence type="ECO:0000256" key="5">
    <source>
        <dbReference type="ARBA" id="ARBA00023134"/>
    </source>
</evidence>
<dbReference type="GO" id="GO:0005525">
    <property type="term" value="F:GTP binding"/>
    <property type="evidence" value="ECO:0007669"/>
    <property type="project" value="UniProtKB-KW"/>
</dbReference>
<sequence>MASENQTEVQYRESVSNASVMLALSKSENKANRIYISAVPVENELSRAIDNGEITPDMDFKERSRKLADNYGWDVTEARKIWAFGPDDNSNILVDVSKGVENLAEVKEEIIAGFQLAVKEGPISGEPLRGVRFNIVDATLATDSSERSGQLVTATRRAVYAALHLAEPRLLEPFHLATIQVSSDGLAYVHTALSRNGAEVYDEHQPDPSSPYTIDAALPVAQSSVLEADLQNLPRGEASVNFAHSHWEIIPGSPVDPTTKAGKLAAQVRLRNGLAAEIPPVETYHDKL</sequence>
<evidence type="ECO:0000313" key="8">
    <source>
        <dbReference type="Proteomes" id="UP001313282"/>
    </source>
</evidence>
<keyword evidence="4" id="KW-0648">Protein biosynthesis</keyword>
<evidence type="ECO:0000256" key="3">
    <source>
        <dbReference type="ARBA" id="ARBA00022768"/>
    </source>
</evidence>
<dbReference type="Pfam" id="PF03764">
    <property type="entry name" value="EFG_IV"/>
    <property type="match status" value="1"/>
</dbReference>
<dbReference type="PANTHER" id="PTHR42908">
    <property type="entry name" value="TRANSLATION ELONGATION FACTOR-RELATED"/>
    <property type="match status" value="1"/>
</dbReference>
<evidence type="ECO:0000313" key="7">
    <source>
        <dbReference type="EMBL" id="KAK6337040.1"/>
    </source>
</evidence>
<evidence type="ECO:0000256" key="1">
    <source>
        <dbReference type="ARBA" id="ARBA00022490"/>
    </source>
</evidence>
<dbReference type="InterPro" id="IPR014721">
    <property type="entry name" value="Ribsml_uS5_D2-typ_fold_subgr"/>
</dbReference>
<dbReference type="InterPro" id="IPR000640">
    <property type="entry name" value="EFG_V-like"/>
</dbReference>
<keyword evidence="3 7" id="KW-0251">Elongation factor</keyword>
<keyword evidence="1" id="KW-0963">Cytoplasm</keyword>
<dbReference type="SUPFAM" id="SSF54980">
    <property type="entry name" value="EF-G C-terminal domain-like"/>
    <property type="match status" value="1"/>
</dbReference>
<dbReference type="Proteomes" id="UP001313282">
    <property type="component" value="Unassembled WGS sequence"/>
</dbReference>
<dbReference type="GO" id="GO:0043022">
    <property type="term" value="F:ribosome binding"/>
    <property type="evidence" value="ECO:0007669"/>
    <property type="project" value="TreeGrafter"/>
</dbReference>
<dbReference type="GO" id="GO:0003746">
    <property type="term" value="F:translation elongation factor activity"/>
    <property type="evidence" value="ECO:0007669"/>
    <property type="project" value="UniProtKB-KW"/>
</dbReference>
<dbReference type="AlphaFoldDB" id="A0AAN8MN22"/>
<evidence type="ECO:0000256" key="4">
    <source>
        <dbReference type="ARBA" id="ARBA00022917"/>
    </source>
</evidence>
<dbReference type="Pfam" id="PF00679">
    <property type="entry name" value="EFG_C"/>
    <property type="match status" value="1"/>
</dbReference>
<dbReference type="SUPFAM" id="SSF54211">
    <property type="entry name" value="Ribosomal protein S5 domain 2-like"/>
    <property type="match status" value="1"/>
</dbReference>
<dbReference type="GO" id="GO:0005829">
    <property type="term" value="C:cytosol"/>
    <property type="evidence" value="ECO:0007669"/>
    <property type="project" value="TreeGrafter"/>
</dbReference>
<keyword evidence="8" id="KW-1185">Reference proteome</keyword>
<reference evidence="7 8" key="1">
    <citation type="submission" date="2019-10" db="EMBL/GenBank/DDBJ databases">
        <authorList>
            <person name="Palmer J.M."/>
        </authorList>
    </citation>
    <scope>NUCLEOTIDE SEQUENCE [LARGE SCALE GENOMIC DNA]</scope>
    <source>
        <strain evidence="7 8">TWF718</strain>
    </source>
</reference>
<accession>A0AAN8MN22</accession>
<feature type="domain" description="Translation elongation factor EFG/EF2" evidence="6">
    <location>
        <begin position="52"/>
        <end position="167"/>
    </location>
</feature>
<dbReference type="Gene3D" id="3.30.70.240">
    <property type="match status" value="1"/>
</dbReference>
<organism evidence="7 8">
    <name type="scientific">Orbilia javanica</name>
    <dbReference type="NCBI Taxonomy" id="47235"/>
    <lineage>
        <taxon>Eukaryota</taxon>
        <taxon>Fungi</taxon>
        <taxon>Dikarya</taxon>
        <taxon>Ascomycota</taxon>
        <taxon>Pezizomycotina</taxon>
        <taxon>Orbiliomycetes</taxon>
        <taxon>Orbiliales</taxon>
        <taxon>Orbiliaceae</taxon>
        <taxon>Orbilia</taxon>
    </lineage>
</organism>
<evidence type="ECO:0000259" key="6">
    <source>
        <dbReference type="SMART" id="SM00889"/>
    </source>
</evidence>
<gene>
    <name evidence="7" type="primary">EFT1_2</name>
    <name evidence="7" type="ORF">TWF718_009826</name>
</gene>
<dbReference type="EMBL" id="JAVHNR010000007">
    <property type="protein sequence ID" value="KAK6337040.1"/>
    <property type="molecule type" value="Genomic_DNA"/>
</dbReference>
<proteinExistence type="predicted"/>
<keyword evidence="5" id="KW-0342">GTP-binding</keyword>
<name>A0AAN8MN22_9PEZI</name>
<keyword evidence="2" id="KW-0547">Nucleotide-binding</keyword>
<dbReference type="PANTHER" id="PTHR42908:SF10">
    <property type="entry name" value="EUKARYOTIC TRANSLATION ELONGATION FACTOR 2"/>
    <property type="match status" value="1"/>
</dbReference>
<dbReference type="CDD" id="cd01681">
    <property type="entry name" value="aeEF2_snRNP_like_IV"/>
    <property type="match status" value="1"/>
</dbReference>
<evidence type="ECO:0000256" key="2">
    <source>
        <dbReference type="ARBA" id="ARBA00022741"/>
    </source>
</evidence>
<dbReference type="Gene3D" id="3.30.230.10">
    <property type="match status" value="1"/>
</dbReference>
<dbReference type="GO" id="GO:1990904">
    <property type="term" value="C:ribonucleoprotein complex"/>
    <property type="evidence" value="ECO:0007669"/>
    <property type="project" value="TreeGrafter"/>
</dbReference>
<dbReference type="GO" id="GO:0003924">
    <property type="term" value="F:GTPase activity"/>
    <property type="evidence" value="ECO:0007669"/>
    <property type="project" value="TreeGrafter"/>
</dbReference>
<dbReference type="InterPro" id="IPR005517">
    <property type="entry name" value="Transl_elong_EFG/EF2_IV"/>
</dbReference>
<comment type="caution">
    <text evidence="7">The sequence shown here is derived from an EMBL/GenBank/DDBJ whole genome shotgun (WGS) entry which is preliminary data.</text>
</comment>
<dbReference type="InterPro" id="IPR035647">
    <property type="entry name" value="EFG_III/V"/>
</dbReference>